<evidence type="ECO:0000256" key="5">
    <source>
        <dbReference type="ARBA" id="ARBA00022723"/>
    </source>
</evidence>
<dbReference type="SUPFAM" id="SSF56059">
    <property type="entry name" value="Glutathione synthetase ATP-binding domain-like"/>
    <property type="match status" value="1"/>
</dbReference>
<dbReference type="PIRSF" id="PIRSF039102">
    <property type="entry name" value="Ddl/VanB"/>
    <property type="match status" value="1"/>
</dbReference>
<dbReference type="Gene3D" id="3.30.1490.20">
    <property type="entry name" value="ATP-grasp fold, A domain"/>
    <property type="match status" value="1"/>
</dbReference>
<evidence type="ECO:0000256" key="12">
    <source>
        <dbReference type="ARBA" id="ARBA00023316"/>
    </source>
</evidence>
<dbReference type="Gene3D" id="3.30.470.20">
    <property type="entry name" value="ATP-grasp fold, B domain"/>
    <property type="match status" value="1"/>
</dbReference>
<accession>A0ABM9FYT8</accession>
<dbReference type="Pfam" id="PF01820">
    <property type="entry name" value="Dala_Dala_lig_N"/>
    <property type="match status" value="1"/>
</dbReference>
<comment type="cofactor">
    <cofactor evidence="2">
        <name>Mg(2+)</name>
        <dbReference type="ChEBI" id="CHEBI:18420"/>
    </cofactor>
</comment>
<gene>
    <name evidence="16" type="primary">vanA</name>
    <name evidence="13" type="synonym">ddl</name>
    <name evidence="16" type="ORF">WJ0W_001647</name>
</gene>
<keyword evidence="7 14" id="KW-0067">ATP-binding</keyword>
<keyword evidence="10 13" id="KW-0573">Peptidoglycan synthesis</keyword>
<keyword evidence="4 13" id="KW-0436">Ligase</keyword>
<feature type="domain" description="ATP-grasp" evidence="15">
    <location>
        <begin position="137"/>
        <end position="338"/>
    </location>
</feature>
<keyword evidence="9 13" id="KW-0133">Cell shape</keyword>
<evidence type="ECO:0000256" key="1">
    <source>
        <dbReference type="ARBA" id="ARBA00001936"/>
    </source>
</evidence>
<comment type="subcellular location">
    <subcellularLocation>
        <location evidence="13">Cytoplasm</location>
    </subcellularLocation>
</comment>
<comment type="caution">
    <text evidence="16">The sequence shown here is derived from an EMBL/GenBank/DDBJ whole genome shotgun (WGS) entry which is preliminary data.</text>
</comment>
<protein>
    <recommendedName>
        <fullName evidence="13">D-alanine--D-alanine ligase</fullName>
        <ecNumber evidence="13">6.3.2.4</ecNumber>
    </recommendedName>
    <alternativeName>
        <fullName evidence="13">D-Ala-D-Ala ligase</fullName>
    </alternativeName>
    <alternativeName>
        <fullName evidence="13">D-alanylalanine synthetase</fullName>
    </alternativeName>
</protein>
<dbReference type="PANTHER" id="PTHR23132:SF25">
    <property type="entry name" value="D-ALANINE--D-ALANINE LIGASE A"/>
    <property type="match status" value="1"/>
</dbReference>
<evidence type="ECO:0000256" key="14">
    <source>
        <dbReference type="PROSITE-ProRule" id="PRU00409"/>
    </source>
</evidence>
<dbReference type="InterPro" id="IPR058165">
    <property type="entry name" value="VanA-like"/>
</dbReference>
<keyword evidence="17" id="KW-1185">Reference proteome</keyword>
<evidence type="ECO:0000256" key="7">
    <source>
        <dbReference type="ARBA" id="ARBA00022840"/>
    </source>
</evidence>
<dbReference type="RefSeq" id="WP_213431309.1">
    <property type="nucleotide sequence ID" value="NZ_AP031286.1"/>
</dbReference>
<keyword evidence="11" id="KW-0464">Manganese</keyword>
<dbReference type="InterPro" id="IPR011761">
    <property type="entry name" value="ATP-grasp"/>
</dbReference>
<evidence type="ECO:0000256" key="9">
    <source>
        <dbReference type="ARBA" id="ARBA00022960"/>
    </source>
</evidence>
<dbReference type="PROSITE" id="PS00843">
    <property type="entry name" value="DALA_DALA_LIGASE_1"/>
    <property type="match status" value="1"/>
</dbReference>
<keyword evidence="12 13" id="KW-0961">Cell wall biogenesis/degradation</keyword>
<comment type="catalytic activity">
    <reaction evidence="13">
        <text>2 D-alanine + ATP = D-alanyl-D-alanine + ADP + phosphate + H(+)</text>
        <dbReference type="Rhea" id="RHEA:11224"/>
        <dbReference type="ChEBI" id="CHEBI:15378"/>
        <dbReference type="ChEBI" id="CHEBI:30616"/>
        <dbReference type="ChEBI" id="CHEBI:43474"/>
        <dbReference type="ChEBI" id="CHEBI:57416"/>
        <dbReference type="ChEBI" id="CHEBI:57822"/>
        <dbReference type="ChEBI" id="CHEBI:456216"/>
        <dbReference type="EC" id="6.3.2.4"/>
    </reaction>
</comment>
<name>A0ABM9FYT8_9BACL</name>
<organism evidence="16 17">
    <name type="scientific">Paenibacillus melissococcoides</name>
    <dbReference type="NCBI Taxonomy" id="2912268"/>
    <lineage>
        <taxon>Bacteria</taxon>
        <taxon>Bacillati</taxon>
        <taxon>Bacillota</taxon>
        <taxon>Bacilli</taxon>
        <taxon>Bacillales</taxon>
        <taxon>Paenibacillaceae</taxon>
        <taxon>Paenibacillus</taxon>
    </lineage>
</organism>
<evidence type="ECO:0000256" key="8">
    <source>
        <dbReference type="ARBA" id="ARBA00022842"/>
    </source>
</evidence>
<comment type="function">
    <text evidence="13">Cell wall formation.</text>
</comment>
<evidence type="ECO:0000259" key="15">
    <source>
        <dbReference type="PROSITE" id="PS50975"/>
    </source>
</evidence>
<dbReference type="InterPro" id="IPR013815">
    <property type="entry name" value="ATP_grasp_subdomain_1"/>
</dbReference>
<dbReference type="EC" id="6.3.2.4" evidence="13"/>
<sequence>MNRVKVAILFGGCSEEHDVSVKSAREIAANIDNEKYEPLYIGITKSGVWKMCEKPCAEWENGNCCSAVLSPDKKMHGLLVKKNHEYEIHHVDVAFSVLHGKSGEDGSIQGLFELSGIPFVGCDIQSSAICMDKSLAYIIAKNAGIATPEFWVINKDDRPAADAFTYPVFVKPARSGSSYGVKKVNGADELDAAIESARQYDSKILIEQAVLGCEVGCAVLGNGSELIVGEVDQIRLQHGFFRIHQEAEPEKGSENAVITIPADLSAEERGRIQETAKKIYKALGCRGLSRVDMFLQDNGRIVLNEVNTLPGFTSYSRYPRMMAAAGITLPELIDRLIVLALKGE</sequence>
<keyword evidence="13" id="KW-0963">Cytoplasm</keyword>
<evidence type="ECO:0000256" key="2">
    <source>
        <dbReference type="ARBA" id="ARBA00001946"/>
    </source>
</evidence>
<comment type="pathway">
    <text evidence="13">Cell wall biogenesis; peptidoglycan biosynthesis.</text>
</comment>
<dbReference type="HAMAP" id="MF_00047">
    <property type="entry name" value="Dala_Dala_lig"/>
    <property type="match status" value="1"/>
</dbReference>
<dbReference type="InterPro" id="IPR016185">
    <property type="entry name" value="PreATP-grasp_dom_sf"/>
</dbReference>
<comment type="similarity">
    <text evidence="3 13">Belongs to the D-alanine--D-alanine ligase family.</text>
</comment>
<dbReference type="SUPFAM" id="SSF52440">
    <property type="entry name" value="PreATP-grasp domain"/>
    <property type="match status" value="1"/>
</dbReference>
<dbReference type="Pfam" id="PF07478">
    <property type="entry name" value="Dala_Dala_lig_C"/>
    <property type="match status" value="1"/>
</dbReference>
<keyword evidence="5" id="KW-0479">Metal-binding</keyword>
<dbReference type="NCBIfam" id="NF002528">
    <property type="entry name" value="PRK01966.1-4"/>
    <property type="match status" value="1"/>
</dbReference>
<evidence type="ECO:0000256" key="13">
    <source>
        <dbReference type="HAMAP-Rule" id="MF_00047"/>
    </source>
</evidence>
<dbReference type="PROSITE" id="PS50975">
    <property type="entry name" value="ATP_GRASP"/>
    <property type="match status" value="1"/>
</dbReference>
<dbReference type="NCBIfam" id="TIGR01205">
    <property type="entry name" value="D_ala_D_alaTIGR"/>
    <property type="match status" value="1"/>
</dbReference>
<dbReference type="InterPro" id="IPR011095">
    <property type="entry name" value="Dala_Dala_lig_C"/>
</dbReference>
<dbReference type="Gene3D" id="3.40.50.20">
    <property type="match status" value="1"/>
</dbReference>
<dbReference type="Proteomes" id="UP001154322">
    <property type="component" value="Unassembled WGS sequence"/>
</dbReference>
<dbReference type="InterPro" id="IPR000291">
    <property type="entry name" value="D-Ala_lig_Van_CS"/>
</dbReference>
<evidence type="ECO:0000313" key="17">
    <source>
        <dbReference type="Proteomes" id="UP001154322"/>
    </source>
</evidence>
<dbReference type="EMBL" id="CALYLO010000001">
    <property type="protein sequence ID" value="CAH8244411.1"/>
    <property type="molecule type" value="Genomic_DNA"/>
</dbReference>
<reference evidence="16" key="1">
    <citation type="submission" date="2022-06" db="EMBL/GenBank/DDBJ databases">
        <authorList>
            <person name="Dietemann V."/>
            <person name="Ory F."/>
            <person name="Dainat B."/>
            <person name="Oberhansli S."/>
        </authorList>
    </citation>
    <scope>NUCLEOTIDE SEQUENCE</scope>
    <source>
        <strain evidence="16">Ena-SAMPLE-TAB-26-04-2022-14:26:32:270-5432</strain>
    </source>
</reference>
<dbReference type="PANTHER" id="PTHR23132">
    <property type="entry name" value="D-ALANINE--D-ALANINE LIGASE"/>
    <property type="match status" value="1"/>
</dbReference>
<proteinExistence type="inferred from homology"/>
<keyword evidence="6 14" id="KW-0547">Nucleotide-binding</keyword>
<comment type="cofactor">
    <cofactor evidence="1">
        <name>Mn(2+)</name>
        <dbReference type="ChEBI" id="CHEBI:29035"/>
    </cofactor>
</comment>
<evidence type="ECO:0000256" key="11">
    <source>
        <dbReference type="ARBA" id="ARBA00023211"/>
    </source>
</evidence>
<dbReference type="InterPro" id="IPR005905">
    <property type="entry name" value="D_ala_D_ala"/>
</dbReference>
<dbReference type="PROSITE" id="PS00844">
    <property type="entry name" value="DALA_DALA_LIGASE_2"/>
    <property type="match status" value="1"/>
</dbReference>
<dbReference type="GO" id="GO:0016874">
    <property type="term" value="F:ligase activity"/>
    <property type="evidence" value="ECO:0007669"/>
    <property type="project" value="UniProtKB-KW"/>
</dbReference>
<evidence type="ECO:0000256" key="4">
    <source>
        <dbReference type="ARBA" id="ARBA00022598"/>
    </source>
</evidence>
<dbReference type="NCBIfam" id="NF000206">
    <property type="entry name" value="D_ala_D_lac"/>
    <property type="match status" value="1"/>
</dbReference>
<evidence type="ECO:0000313" key="16">
    <source>
        <dbReference type="EMBL" id="CAH8244411.1"/>
    </source>
</evidence>
<evidence type="ECO:0000256" key="6">
    <source>
        <dbReference type="ARBA" id="ARBA00022741"/>
    </source>
</evidence>
<evidence type="ECO:0000256" key="10">
    <source>
        <dbReference type="ARBA" id="ARBA00022984"/>
    </source>
</evidence>
<evidence type="ECO:0000256" key="3">
    <source>
        <dbReference type="ARBA" id="ARBA00010871"/>
    </source>
</evidence>
<keyword evidence="8" id="KW-0460">Magnesium</keyword>
<dbReference type="InterPro" id="IPR011127">
    <property type="entry name" value="Dala_Dala_lig_N"/>
</dbReference>